<dbReference type="Gene3D" id="3.30.230.130">
    <property type="entry name" value="Cullin, Chain C, Domain 2"/>
    <property type="match status" value="1"/>
</dbReference>
<keyword evidence="10" id="KW-1185">Reference proteome</keyword>
<dbReference type="SMART" id="SM01013">
    <property type="entry name" value="APC2"/>
    <property type="match status" value="1"/>
</dbReference>
<comment type="caution">
    <text evidence="9">The sequence shown here is derived from an EMBL/GenBank/DDBJ whole genome shotgun (WGS) entry which is preliminary data.</text>
</comment>
<keyword evidence="3" id="KW-0498">Mitosis</keyword>
<organism evidence="9 10">
    <name type="scientific">Rhodotorula mucilaginosa</name>
    <name type="common">Yeast</name>
    <name type="synonym">Rhodotorula rubra</name>
    <dbReference type="NCBI Taxonomy" id="5537"/>
    <lineage>
        <taxon>Eukaryota</taxon>
        <taxon>Fungi</taxon>
        <taxon>Dikarya</taxon>
        <taxon>Basidiomycota</taxon>
        <taxon>Pucciniomycotina</taxon>
        <taxon>Microbotryomycetes</taxon>
        <taxon>Sporidiobolales</taxon>
        <taxon>Sporidiobolaceae</taxon>
        <taxon>Rhodotorula</taxon>
    </lineage>
</organism>
<dbReference type="InterPro" id="IPR014786">
    <property type="entry name" value="ANAPC2_C"/>
</dbReference>
<comment type="similarity">
    <text evidence="6">Belongs to the cullin family.</text>
</comment>
<dbReference type="PANTHER" id="PTHR45957">
    <property type="entry name" value="ANAPHASE-PROMOTING COMPLEX SUBUNIT 2"/>
    <property type="match status" value="1"/>
</dbReference>
<evidence type="ECO:0000256" key="7">
    <source>
        <dbReference type="SAM" id="MobiDB-lite"/>
    </source>
</evidence>
<accession>A0A9P7B6K4</accession>
<dbReference type="SMART" id="SM00182">
    <property type="entry name" value="CULLIN"/>
    <property type="match status" value="1"/>
</dbReference>
<sequence>MEADILRAWQSISSTFVSSGPQLRTVADAWERVTTVTDPHNDWRVTYGAATSFKALLGKELAVLTSAGMMDQLFDWYLERMQTAFVAVRADVDAHLDRFESEPDQDKLPIMLSLLDRIGQWISSWQAPVSDMWQSNSKLSSFRKAFLAGLYGALPPRFVPAFQIFVRQLLTFDSPSMAFKPEYPRAMSTLVTILDRYDPVLFALVYEEIEAKVQRDCRGRFQEKKLDSLLTWLNGSGVGAGTSGGVMGWVSGLYANSEKRGSGDEARKFLKPTFSRFEYHIHKILCQLRTTELFDIIVAYPTSQPALEDLKRLLHPGIDTKDIITTYISTIRCLRIVDPAGVLLSRAADPIRQYLRSRTDTIRCIVASLIEEGNPLFVELSSSDAKLVSDSRDEAENFNDPKWTPDPVDAPPNYRKSKGADVIQLLVSIYDTKDVFVKELQVLLAQRLLAIRDYALEKETKNLETLKTRFGEQALQGCEVMLKDLQDSKQLDASVHARMPVSQKIAFDDMERPTPLKLPGQLGRAQAAYDRAFASSKSDKRLRWMPQLGSVNLTIELKDRKITTDATPLQAAVIELFDKQDTWTSEALQQELKVTDAGTIRNALYFWNNLGVLGGMADDMWRLLEERAAPLASTGPAPVHVMEEEKEAVQSVADKQVEEMRVFWQYIQGMLTNLGALPLSRIHATLNMLAPGYKGKTVDELTALLDKVAAEGLVVKTASGSWKIVK</sequence>
<evidence type="ECO:0000256" key="5">
    <source>
        <dbReference type="ARBA" id="ARBA00023306"/>
    </source>
</evidence>
<dbReference type="GO" id="GO:0051301">
    <property type="term" value="P:cell division"/>
    <property type="evidence" value="ECO:0007669"/>
    <property type="project" value="UniProtKB-KW"/>
</dbReference>
<dbReference type="InterPro" id="IPR036317">
    <property type="entry name" value="Cullin_homology_sf"/>
</dbReference>
<evidence type="ECO:0000313" key="9">
    <source>
        <dbReference type="EMBL" id="KAG0661551.1"/>
    </source>
</evidence>
<feature type="region of interest" description="Disordered" evidence="7">
    <location>
        <begin position="392"/>
        <end position="411"/>
    </location>
</feature>
<dbReference type="Proteomes" id="UP000777482">
    <property type="component" value="Unassembled WGS sequence"/>
</dbReference>
<evidence type="ECO:0000256" key="2">
    <source>
        <dbReference type="ARBA" id="ARBA00022618"/>
    </source>
</evidence>
<dbReference type="EMBL" id="PUHQ01000034">
    <property type="protein sequence ID" value="KAG0661551.1"/>
    <property type="molecule type" value="Genomic_DNA"/>
</dbReference>
<evidence type="ECO:0000256" key="1">
    <source>
        <dbReference type="ARBA" id="ARBA00016068"/>
    </source>
</evidence>
<dbReference type="GO" id="GO:0006511">
    <property type="term" value="P:ubiquitin-dependent protein catabolic process"/>
    <property type="evidence" value="ECO:0007669"/>
    <property type="project" value="InterPro"/>
</dbReference>
<dbReference type="SUPFAM" id="SSF46785">
    <property type="entry name" value="Winged helix' DNA-binding domain"/>
    <property type="match status" value="1"/>
</dbReference>
<evidence type="ECO:0000259" key="8">
    <source>
        <dbReference type="PROSITE" id="PS50069"/>
    </source>
</evidence>
<dbReference type="Pfam" id="PF26557">
    <property type="entry name" value="Cullin_AB"/>
    <property type="match status" value="1"/>
</dbReference>
<dbReference type="GO" id="GO:0070979">
    <property type="term" value="P:protein K11-linked ubiquitination"/>
    <property type="evidence" value="ECO:0007669"/>
    <property type="project" value="TreeGrafter"/>
</dbReference>
<dbReference type="Gene3D" id="1.10.10.10">
    <property type="entry name" value="Winged helix-like DNA-binding domain superfamily/Winged helix DNA-binding domain"/>
    <property type="match status" value="1"/>
</dbReference>
<protein>
    <recommendedName>
        <fullName evidence="1">Anaphase-promoting complex subunit 2</fullName>
    </recommendedName>
</protein>
<keyword evidence="4" id="KW-0833">Ubl conjugation pathway</keyword>
<feature type="domain" description="Cullin family profile" evidence="8">
    <location>
        <begin position="423"/>
        <end position="607"/>
    </location>
</feature>
<evidence type="ECO:0000256" key="4">
    <source>
        <dbReference type="ARBA" id="ARBA00022786"/>
    </source>
</evidence>
<dbReference type="GO" id="GO:0031625">
    <property type="term" value="F:ubiquitin protein ligase binding"/>
    <property type="evidence" value="ECO:0007669"/>
    <property type="project" value="InterPro"/>
</dbReference>
<reference evidence="9 10" key="1">
    <citation type="submission" date="2020-11" db="EMBL/GenBank/DDBJ databases">
        <title>Kefir isolates.</title>
        <authorList>
            <person name="Marcisauskas S."/>
            <person name="Kim Y."/>
            <person name="Blasche S."/>
        </authorList>
    </citation>
    <scope>NUCLEOTIDE SEQUENCE [LARGE SCALE GENOMIC DNA]</scope>
    <source>
        <strain evidence="9 10">KR</strain>
    </source>
</reference>
<dbReference type="OrthoDB" id="5581181at2759"/>
<dbReference type="InterPro" id="IPR036388">
    <property type="entry name" value="WH-like_DNA-bd_sf"/>
</dbReference>
<dbReference type="Pfam" id="PF25773">
    <property type="entry name" value="TPR_ANAPC2"/>
    <property type="match status" value="1"/>
</dbReference>
<dbReference type="InterPro" id="IPR059120">
    <property type="entry name" value="Cullin-like_AB"/>
</dbReference>
<keyword evidence="5" id="KW-0131">Cell cycle</keyword>
<dbReference type="Pfam" id="PF08672">
    <property type="entry name" value="ANAPC2"/>
    <property type="match status" value="1"/>
</dbReference>
<proteinExistence type="inferred from homology"/>
<dbReference type="Gene3D" id="1.20.1310.10">
    <property type="entry name" value="Cullin Repeats"/>
    <property type="match status" value="1"/>
</dbReference>
<dbReference type="PROSITE" id="PS50069">
    <property type="entry name" value="CULLIN_2"/>
    <property type="match status" value="1"/>
</dbReference>
<keyword evidence="2" id="KW-0132">Cell division</keyword>
<dbReference type="InterPro" id="IPR057975">
    <property type="entry name" value="TPR_ANAPC2"/>
</dbReference>
<dbReference type="InterPro" id="IPR016158">
    <property type="entry name" value="Cullin_homology"/>
</dbReference>
<dbReference type="InterPro" id="IPR044554">
    <property type="entry name" value="ANAPC2"/>
</dbReference>
<evidence type="ECO:0000256" key="3">
    <source>
        <dbReference type="ARBA" id="ARBA00022776"/>
    </source>
</evidence>
<evidence type="ECO:0000256" key="6">
    <source>
        <dbReference type="PROSITE-ProRule" id="PRU00330"/>
    </source>
</evidence>
<gene>
    <name evidence="9" type="ORF">C6P46_003963</name>
</gene>
<dbReference type="AlphaFoldDB" id="A0A9P7B6K4"/>
<dbReference type="GO" id="GO:0005680">
    <property type="term" value="C:anaphase-promoting complex"/>
    <property type="evidence" value="ECO:0007669"/>
    <property type="project" value="TreeGrafter"/>
</dbReference>
<evidence type="ECO:0000313" key="10">
    <source>
        <dbReference type="Proteomes" id="UP000777482"/>
    </source>
</evidence>
<dbReference type="GO" id="GO:0007091">
    <property type="term" value="P:metaphase/anaphase transition of mitotic cell cycle"/>
    <property type="evidence" value="ECO:0007669"/>
    <property type="project" value="TreeGrafter"/>
</dbReference>
<dbReference type="PANTHER" id="PTHR45957:SF1">
    <property type="entry name" value="ANAPHASE-PROMOTING COMPLEX SUBUNIT 2"/>
    <property type="match status" value="1"/>
</dbReference>
<dbReference type="SUPFAM" id="SSF75632">
    <property type="entry name" value="Cullin homology domain"/>
    <property type="match status" value="1"/>
</dbReference>
<dbReference type="InterPro" id="IPR036390">
    <property type="entry name" value="WH_DNA-bd_sf"/>
</dbReference>
<name>A0A9P7B6K4_RHOMI</name>